<dbReference type="Proteomes" id="UP000616769">
    <property type="component" value="Unassembled WGS sequence"/>
</dbReference>
<reference evidence="3 4" key="1">
    <citation type="journal article" date="2015" name="Parasit. Vectors">
        <title>Draft genome of the scabies mite.</title>
        <authorList>
            <person name="Rider S.D.Jr."/>
            <person name="Morgan M.S."/>
            <person name="Arlian L.G."/>
        </authorList>
    </citation>
    <scope>NUCLEOTIDE SEQUENCE [LARGE SCALE GENOMIC DNA]</scope>
    <source>
        <strain evidence="3">Arlian Lab</strain>
    </source>
</reference>
<evidence type="ECO:0000256" key="1">
    <source>
        <dbReference type="SAM" id="MobiDB-lite"/>
    </source>
</evidence>
<organism evidence="3 4">
    <name type="scientific">Sarcoptes scabiei</name>
    <name type="common">Itch mite</name>
    <name type="synonym">Acarus scabiei</name>
    <dbReference type="NCBI Taxonomy" id="52283"/>
    <lineage>
        <taxon>Eukaryota</taxon>
        <taxon>Metazoa</taxon>
        <taxon>Ecdysozoa</taxon>
        <taxon>Arthropoda</taxon>
        <taxon>Chelicerata</taxon>
        <taxon>Arachnida</taxon>
        <taxon>Acari</taxon>
        <taxon>Acariformes</taxon>
        <taxon>Sarcoptiformes</taxon>
        <taxon>Astigmata</taxon>
        <taxon>Psoroptidia</taxon>
        <taxon>Sarcoptoidea</taxon>
        <taxon>Sarcoptidae</taxon>
        <taxon>Sarcoptinae</taxon>
        <taxon>Sarcoptes</taxon>
    </lineage>
</organism>
<evidence type="ECO:0000256" key="2">
    <source>
        <dbReference type="SAM" id="Phobius"/>
    </source>
</evidence>
<keyword evidence="2" id="KW-1133">Transmembrane helix</keyword>
<protein>
    <submittedName>
        <fullName evidence="3">Uncharacterized protein</fullName>
    </submittedName>
</protein>
<dbReference type="VEuPathDB" id="VectorBase:SSCA008061"/>
<keyword evidence="2" id="KW-0472">Membrane</keyword>
<proteinExistence type="predicted"/>
<comment type="caution">
    <text evidence="3">The sequence shown here is derived from an EMBL/GenBank/DDBJ whole genome shotgun (WGS) entry which is preliminary data.</text>
</comment>
<keyword evidence="2" id="KW-0812">Transmembrane</keyword>
<evidence type="ECO:0000313" key="4">
    <source>
        <dbReference type="Proteomes" id="UP000616769"/>
    </source>
</evidence>
<name>A0A132A4Z6_SARSC</name>
<accession>A0A132A4Z6</accession>
<evidence type="ECO:0000313" key="3">
    <source>
        <dbReference type="EMBL" id="KPM06017.1"/>
    </source>
</evidence>
<feature type="transmembrane region" description="Helical" evidence="2">
    <location>
        <begin position="6"/>
        <end position="27"/>
    </location>
</feature>
<dbReference type="AlphaFoldDB" id="A0A132A4Z6"/>
<dbReference type="EMBL" id="JXLN01010611">
    <property type="protein sequence ID" value="KPM06017.1"/>
    <property type="molecule type" value="Genomic_DNA"/>
</dbReference>
<feature type="compositionally biased region" description="Acidic residues" evidence="1">
    <location>
        <begin position="94"/>
        <end position="104"/>
    </location>
</feature>
<feature type="region of interest" description="Disordered" evidence="1">
    <location>
        <begin position="89"/>
        <end position="109"/>
    </location>
</feature>
<dbReference type="OrthoDB" id="6515470at2759"/>
<gene>
    <name evidence="3" type="ORF">QR98_0044900</name>
</gene>
<sequence length="204" mass="23596">MFCHNLRPYLPWICTSIALGYAAYIHWKLRKIRKSSKLNEERLNDANLKVNIDSIEKNNFDGTYQSLLIDENKSIGEAIETIEKILDSNSSDSSIEENENDGDQNESKRNVATEFNDLVKEDNQIDNDLIQARRKSSLKDDLDDLAFDLFCSDEIENVNRNYSNHKRKLSAQVILFELLRRWDDLPDESKEGYLEKAADQLSSS</sequence>